<dbReference type="GO" id="GO:0005829">
    <property type="term" value="C:cytosol"/>
    <property type="evidence" value="ECO:0007669"/>
    <property type="project" value="TreeGrafter"/>
</dbReference>
<dbReference type="GO" id="GO:0046653">
    <property type="term" value="P:tetrahydrofolate metabolic process"/>
    <property type="evidence" value="ECO:0007669"/>
    <property type="project" value="TreeGrafter"/>
</dbReference>
<evidence type="ECO:0000259" key="7">
    <source>
        <dbReference type="PROSITE" id="PS50972"/>
    </source>
</evidence>
<proteinExistence type="inferred from homology"/>
<dbReference type="HOGENOM" id="CLU_070996_0_0_12"/>
<evidence type="ECO:0000256" key="5">
    <source>
        <dbReference type="ARBA" id="ARBA00022723"/>
    </source>
</evidence>
<dbReference type="Proteomes" id="UP000009222">
    <property type="component" value="Chromosome"/>
</dbReference>
<dbReference type="GO" id="GO:0046872">
    <property type="term" value="F:metal ion binding"/>
    <property type="evidence" value="ECO:0007669"/>
    <property type="project" value="UniProtKB-KW"/>
</dbReference>
<gene>
    <name evidence="8" type="ordered locus">TREAZ_1652</name>
</gene>
<evidence type="ECO:0000256" key="2">
    <source>
        <dbReference type="ARBA" id="ARBA00022603"/>
    </source>
</evidence>
<keyword evidence="5" id="KW-0479">Metal-binding</keyword>
<accession>F5YDA6</accession>
<evidence type="ECO:0000313" key="9">
    <source>
        <dbReference type="Proteomes" id="UP000009222"/>
    </source>
</evidence>
<dbReference type="PROSITE" id="PS50972">
    <property type="entry name" value="PTERIN_BINDING"/>
    <property type="match status" value="1"/>
</dbReference>
<dbReference type="eggNOG" id="COG1410">
    <property type="taxonomic scope" value="Bacteria"/>
</dbReference>
<keyword evidence="9" id="KW-1185">Reference proteome</keyword>
<protein>
    <submittedName>
        <fullName evidence="8">Methyl corrinoid protein</fullName>
    </submittedName>
</protein>
<evidence type="ECO:0000256" key="6">
    <source>
        <dbReference type="ARBA" id="ARBA00023285"/>
    </source>
</evidence>
<comment type="similarity">
    <text evidence="1">Belongs to the vitamin-B12 dependent methionine synthase family.</text>
</comment>
<dbReference type="GO" id="GO:0031419">
    <property type="term" value="F:cobalamin binding"/>
    <property type="evidence" value="ECO:0007669"/>
    <property type="project" value="UniProtKB-KW"/>
</dbReference>
<evidence type="ECO:0000256" key="1">
    <source>
        <dbReference type="ARBA" id="ARBA00010398"/>
    </source>
</evidence>
<reference evidence="8 9" key="2">
    <citation type="journal article" date="2011" name="ISME J.">
        <title>RNA-seq reveals cooperative metabolic interactions between two termite-gut spirochete species in co-culture.</title>
        <authorList>
            <person name="Rosenthal A.Z."/>
            <person name="Matson E.G."/>
            <person name="Eldar A."/>
            <person name="Leadbetter J.R."/>
        </authorList>
    </citation>
    <scope>NUCLEOTIDE SEQUENCE [LARGE SCALE GENOMIC DNA]</scope>
    <source>
        <strain evidence="9">ATCC BAA-888 / DSM 13862 / ZAS-9</strain>
    </source>
</reference>
<organism evidence="8 9">
    <name type="scientific">Leadbettera azotonutricia (strain ATCC BAA-888 / DSM 13862 / ZAS-9)</name>
    <name type="common">Treponema azotonutricium</name>
    <dbReference type="NCBI Taxonomy" id="545695"/>
    <lineage>
        <taxon>Bacteria</taxon>
        <taxon>Pseudomonadati</taxon>
        <taxon>Spirochaetota</taxon>
        <taxon>Spirochaetia</taxon>
        <taxon>Spirochaetales</taxon>
        <taxon>Breznakiellaceae</taxon>
        <taxon>Leadbettera</taxon>
    </lineage>
</organism>
<dbReference type="STRING" id="545695.TREAZ_1652"/>
<dbReference type="InterPro" id="IPR050554">
    <property type="entry name" value="Met_Synthase/Corrinoid"/>
</dbReference>
<dbReference type="OrthoDB" id="358252at2"/>
<dbReference type="InterPro" id="IPR000489">
    <property type="entry name" value="Pterin-binding_dom"/>
</dbReference>
<evidence type="ECO:0000313" key="8">
    <source>
        <dbReference type="EMBL" id="AEF80643.1"/>
    </source>
</evidence>
<dbReference type="PANTHER" id="PTHR45833:SF1">
    <property type="entry name" value="METHIONINE SYNTHASE"/>
    <property type="match status" value="1"/>
</dbReference>
<dbReference type="InterPro" id="IPR011005">
    <property type="entry name" value="Dihydropteroate_synth-like_sf"/>
</dbReference>
<dbReference type="NCBIfam" id="NF005719">
    <property type="entry name" value="PRK07535.1"/>
    <property type="match status" value="1"/>
</dbReference>
<dbReference type="EMBL" id="CP001841">
    <property type="protein sequence ID" value="AEF80643.1"/>
    <property type="molecule type" value="Genomic_DNA"/>
</dbReference>
<dbReference type="PANTHER" id="PTHR45833">
    <property type="entry name" value="METHIONINE SYNTHASE"/>
    <property type="match status" value="1"/>
</dbReference>
<name>F5YDA6_LEAAZ</name>
<keyword evidence="3" id="KW-0846">Cobalamin</keyword>
<dbReference type="InParanoid" id="F5YDA6"/>
<keyword evidence="6" id="KW-0170">Cobalt</keyword>
<dbReference type="GO" id="GO:0050667">
    <property type="term" value="P:homocysteine metabolic process"/>
    <property type="evidence" value="ECO:0007669"/>
    <property type="project" value="TreeGrafter"/>
</dbReference>
<evidence type="ECO:0000256" key="4">
    <source>
        <dbReference type="ARBA" id="ARBA00022679"/>
    </source>
</evidence>
<dbReference type="GO" id="GO:0008705">
    <property type="term" value="F:methionine synthase activity"/>
    <property type="evidence" value="ECO:0007669"/>
    <property type="project" value="TreeGrafter"/>
</dbReference>
<keyword evidence="2" id="KW-0489">Methyltransferase</keyword>
<keyword evidence="4" id="KW-0808">Transferase</keyword>
<sequence length="268" mass="29318">MIIIGEKINGSIPKTATAIAEKNETFIRNLAKKQSAARASYIDVCASVSPEKELETIKWLVDLVQAESEVPISLDSPNANIFKDAIKFCKKPGLINSVSMEGDKIDQVFPVIAETGWNCVALLCDNSGIPQSAAQRVLIFKEILKKAESHKIDPSRLFIDPVVEMLCTSEDGIATVTETIREVKKICPPVHITSGASNISYNLPMRKFINRAFIILCMSAGMDSAIIDPANEDMLALIFATEALLGKDEMCMEYIGAYRDGLFGEVKA</sequence>
<dbReference type="GO" id="GO:0032259">
    <property type="term" value="P:methylation"/>
    <property type="evidence" value="ECO:0007669"/>
    <property type="project" value="UniProtKB-KW"/>
</dbReference>
<reference evidence="9" key="1">
    <citation type="submission" date="2009-12" db="EMBL/GenBank/DDBJ databases">
        <title>Complete sequence of Treponema azotonutricium strain ZAS-9.</title>
        <authorList>
            <person name="Tetu S.G."/>
            <person name="Matson E."/>
            <person name="Ren Q."/>
            <person name="Seshadri R."/>
            <person name="Elbourne L."/>
            <person name="Hassan K.A."/>
            <person name="Durkin A."/>
            <person name="Radune D."/>
            <person name="Mohamoud Y."/>
            <person name="Shay R."/>
            <person name="Jin S."/>
            <person name="Zhang X."/>
            <person name="Lucey K."/>
            <person name="Ballor N.R."/>
            <person name="Ottesen E."/>
            <person name="Rosenthal R."/>
            <person name="Allen A."/>
            <person name="Leadbetter J.R."/>
            <person name="Paulsen I.T."/>
        </authorList>
    </citation>
    <scope>NUCLEOTIDE SEQUENCE [LARGE SCALE GENOMIC DNA]</scope>
    <source>
        <strain evidence="9">ATCC BAA-888 / DSM 13862 / ZAS-9</strain>
    </source>
</reference>
<dbReference type="Pfam" id="PF00809">
    <property type="entry name" value="Pterin_bind"/>
    <property type="match status" value="1"/>
</dbReference>
<dbReference type="SUPFAM" id="SSF51717">
    <property type="entry name" value="Dihydropteroate synthetase-like"/>
    <property type="match status" value="1"/>
</dbReference>
<evidence type="ECO:0000256" key="3">
    <source>
        <dbReference type="ARBA" id="ARBA00022628"/>
    </source>
</evidence>
<dbReference type="RefSeq" id="WP_015710371.1">
    <property type="nucleotide sequence ID" value="NC_015577.1"/>
</dbReference>
<dbReference type="KEGG" id="taz:TREAZ_1652"/>
<feature type="domain" description="Pterin-binding" evidence="7">
    <location>
        <begin position="1"/>
        <end position="268"/>
    </location>
</feature>
<dbReference type="AlphaFoldDB" id="F5YDA6"/>
<dbReference type="Gene3D" id="3.20.20.20">
    <property type="entry name" value="Dihydropteroate synthase-like"/>
    <property type="match status" value="1"/>
</dbReference>